<feature type="transmembrane region" description="Helical" evidence="7">
    <location>
        <begin position="222"/>
        <end position="246"/>
    </location>
</feature>
<dbReference type="InterPro" id="IPR045069">
    <property type="entry name" value="MATE_euk"/>
</dbReference>
<evidence type="ECO:0000313" key="8">
    <source>
        <dbReference type="EMBL" id="QGN17009.1"/>
    </source>
</evidence>
<dbReference type="CDD" id="cd13132">
    <property type="entry name" value="MATE_eukaryotic"/>
    <property type="match status" value="1"/>
</dbReference>
<feature type="compositionally biased region" description="Polar residues" evidence="6">
    <location>
        <begin position="9"/>
        <end position="26"/>
    </location>
</feature>
<dbReference type="NCBIfam" id="TIGR00797">
    <property type="entry name" value="matE"/>
    <property type="match status" value="1"/>
</dbReference>
<feature type="transmembrane region" description="Helical" evidence="7">
    <location>
        <begin position="86"/>
        <end position="109"/>
    </location>
</feature>
<dbReference type="EMBL" id="CP015059">
    <property type="protein sequence ID" value="QGN17009.1"/>
    <property type="molecule type" value="Genomic_DNA"/>
</dbReference>
<organism evidence="8 9">
    <name type="scientific">Kluyveromyces marxianus</name>
    <name type="common">Yeast</name>
    <name type="synonym">Candida kefyr</name>
    <dbReference type="NCBI Taxonomy" id="4911"/>
    <lineage>
        <taxon>Eukaryota</taxon>
        <taxon>Fungi</taxon>
        <taxon>Dikarya</taxon>
        <taxon>Ascomycota</taxon>
        <taxon>Saccharomycotina</taxon>
        <taxon>Saccharomycetes</taxon>
        <taxon>Saccharomycetales</taxon>
        <taxon>Saccharomycetaceae</taxon>
        <taxon>Kluyveromyces</taxon>
    </lineage>
</organism>
<gene>
    <name evidence="8" type="primary">ERC1</name>
    <name evidence="8" type="ORF">FIM1_3738</name>
</gene>
<dbReference type="PANTHER" id="PTHR11206">
    <property type="entry name" value="MULTIDRUG RESISTANCE PROTEIN"/>
    <property type="match status" value="1"/>
</dbReference>
<keyword evidence="5 7" id="KW-0472">Membrane</keyword>
<keyword evidence="9" id="KW-1185">Reference proteome</keyword>
<dbReference type="Pfam" id="PF01554">
    <property type="entry name" value="MatE"/>
    <property type="match status" value="2"/>
</dbReference>
<comment type="subcellular location">
    <subcellularLocation>
        <location evidence="1">Membrane</location>
        <topology evidence="1">Multi-pass membrane protein</topology>
    </subcellularLocation>
</comment>
<feature type="transmembrane region" description="Helical" evidence="7">
    <location>
        <begin position="199"/>
        <end position="216"/>
    </location>
</feature>
<evidence type="ECO:0000256" key="4">
    <source>
        <dbReference type="ARBA" id="ARBA00022989"/>
    </source>
</evidence>
<protein>
    <submittedName>
        <fullName evidence="8">Transporter C4B3.13</fullName>
    </submittedName>
</protein>
<feature type="transmembrane region" description="Helical" evidence="7">
    <location>
        <begin position="52"/>
        <end position="74"/>
    </location>
</feature>
<feature type="transmembrane region" description="Helical" evidence="7">
    <location>
        <begin position="353"/>
        <end position="372"/>
    </location>
</feature>
<evidence type="ECO:0000256" key="7">
    <source>
        <dbReference type="SAM" id="Phobius"/>
    </source>
</evidence>
<feature type="transmembrane region" description="Helical" evidence="7">
    <location>
        <begin position="159"/>
        <end position="179"/>
    </location>
</feature>
<reference evidence="8 9" key="1">
    <citation type="submission" date="2016-03" db="EMBL/GenBank/DDBJ databases">
        <title>How can Kluyveromyces marxianus grow so fast - potential evolutionary course in Saccharomyces Complex revealed by comparative genomics.</title>
        <authorList>
            <person name="Mo W."/>
            <person name="Lu W."/>
            <person name="Yang X."/>
            <person name="Qi J."/>
            <person name="Lv H."/>
        </authorList>
    </citation>
    <scope>NUCLEOTIDE SEQUENCE [LARGE SCALE GENOMIC DNA]</scope>
    <source>
        <strain evidence="8 9">FIM1</strain>
    </source>
</reference>
<feature type="transmembrane region" description="Helical" evidence="7">
    <location>
        <begin position="392"/>
        <end position="414"/>
    </location>
</feature>
<evidence type="ECO:0000313" key="9">
    <source>
        <dbReference type="Proteomes" id="UP000422736"/>
    </source>
</evidence>
<feature type="transmembrane region" description="Helical" evidence="7">
    <location>
        <begin position="452"/>
        <end position="474"/>
    </location>
</feature>
<evidence type="ECO:0000256" key="5">
    <source>
        <dbReference type="ARBA" id="ARBA00023136"/>
    </source>
</evidence>
<name>A0ABX6F1I0_KLUMA</name>
<comment type="similarity">
    <text evidence="2">Belongs to the multi antimicrobial extrusion (MATE) (TC 2.A.66.1) family.</text>
</comment>
<sequence>MHLSEESRIASTVSSESDYGSTNNGKAASIDSPVPVSNTSVKSEAYYIFKTALPLVITFLLQSSLSTTALFYAGRLGAVELGGISIGNVTFAVTSAIFIGIATCLDTVCPQAFGAGNYEMVGLYFQRGVAISLVCSIPITAFWYKSDVVLSLLVKDSAIVTIAATYLKIIILTIPGFVVFECGKKYLQAQGDFITGQNILFLCAPLNVMLNYLFVIKLKLGYIGSPIAIVIVYSTMGFSLIGHIYYQVYRGKDFCWHPITKGFSAIFTNWKPLLSLALPGVIMLEAEFFAFEIITILSAGFGTQILAAQSIVATIQTFVFQLPFSCSVASSNRIAYHVGSGNITNCKVATKTVVLGVGTTTGIINFVFLYFGRFKVCSLFSNDPNLVKLAASLLKIVAINQVYDVFNVMAAGVLRAQGRQRIGGYLNIIAYYVVGLEIGALLAYYFKMQVKGLWLGLGLGILTLAIGENSFVYFSDWVSIVRKSKDLQHEV</sequence>
<evidence type="ECO:0000256" key="3">
    <source>
        <dbReference type="ARBA" id="ARBA00022692"/>
    </source>
</evidence>
<dbReference type="Proteomes" id="UP000422736">
    <property type="component" value="Chromosome 6"/>
</dbReference>
<feature type="transmembrane region" description="Helical" evidence="7">
    <location>
        <begin position="121"/>
        <end position="144"/>
    </location>
</feature>
<feature type="region of interest" description="Disordered" evidence="6">
    <location>
        <begin position="1"/>
        <end position="26"/>
    </location>
</feature>
<keyword evidence="4 7" id="KW-1133">Transmembrane helix</keyword>
<feature type="transmembrane region" description="Helical" evidence="7">
    <location>
        <begin position="426"/>
        <end position="446"/>
    </location>
</feature>
<dbReference type="InterPro" id="IPR002528">
    <property type="entry name" value="MATE_fam"/>
</dbReference>
<evidence type="ECO:0000256" key="6">
    <source>
        <dbReference type="SAM" id="MobiDB-lite"/>
    </source>
</evidence>
<accession>A0ABX6F1I0</accession>
<keyword evidence="3 7" id="KW-0812">Transmembrane</keyword>
<proteinExistence type="inferred from homology"/>
<evidence type="ECO:0000256" key="1">
    <source>
        <dbReference type="ARBA" id="ARBA00004141"/>
    </source>
</evidence>
<evidence type="ECO:0000256" key="2">
    <source>
        <dbReference type="ARBA" id="ARBA00010199"/>
    </source>
</evidence>